<dbReference type="Pfam" id="PF00682">
    <property type="entry name" value="HMGL-like"/>
    <property type="match status" value="1"/>
</dbReference>
<dbReference type="Proteomes" id="UP000293296">
    <property type="component" value="Chromosome"/>
</dbReference>
<sequence>MKNVTLLECTLRDGAYKVDFMIDQETCCAFAEKLVRIGFQDIEVGHGLGLGAYRQYSAGFTDEALYKRLAPLAARSRLYSFFIPSVGKPDDFRMARDYGLYGLRVGAEPVYVLDSIPTLEAAKSLGYFVALNVMKSYTVTPDGFAKLVETVKDFVDVIYLVDSAGHMLPEELRAYVRAIQDRVGMIALGYHGHNNLGLAVASALELIDEGVQYIDTTLTGIGRSGGNIPTETMLAVLAKKYGVQYCSDDFLLQTLGVARQFREYVLSKGKSLDFRSEDILFGYAGFHSSYEDLLRRVAERQGRDFHQAILDVSRREQVCLTEATLTDIFREINASQASGAWSRAQKKDA</sequence>
<dbReference type="AlphaFoldDB" id="A0A4P6HL40"/>
<evidence type="ECO:0000313" key="3">
    <source>
        <dbReference type="EMBL" id="QAZ67386.1"/>
    </source>
</evidence>
<organism evidence="3 4">
    <name type="scientific">Solidesulfovibrio carbinolicus</name>
    <dbReference type="NCBI Taxonomy" id="296842"/>
    <lineage>
        <taxon>Bacteria</taxon>
        <taxon>Pseudomonadati</taxon>
        <taxon>Thermodesulfobacteriota</taxon>
        <taxon>Desulfovibrionia</taxon>
        <taxon>Desulfovibrionales</taxon>
        <taxon>Desulfovibrionaceae</taxon>
        <taxon>Solidesulfovibrio</taxon>
    </lineage>
</organism>
<name>A0A4P6HL40_9BACT</name>
<protein>
    <submittedName>
        <fullName evidence="3">4-hydroxy-2-oxovalerate aldolase</fullName>
    </submittedName>
</protein>
<gene>
    <name evidence="3" type="ORF">C3Y92_09180</name>
</gene>
<evidence type="ECO:0000259" key="2">
    <source>
        <dbReference type="PROSITE" id="PS50991"/>
    </source>
</evidence>
<proteinExistence type="predicted"/>
<accession>A0A4P6HL40</accession>
<evidence type="ECO:0000256" key="1">
    <source>
        <dbReference type="ARBA" id="ARBA00023211"/>
    </source>
</evidence>
<dbReference type="PROSITE" id="PS50991">
    <property type="entry name" value="PYR_CT"/>
    <property type="match status" value="1"/>
</dbReference>
<dbReference type="InterPro" id="IPR050073">
    <property type="entry name" value="2-IPM_HCS-like"/>
</dbReference>
<dbReference type="InterPro" id="IPR000891">
    <property type="entry name" value="PYR_CT"/>
</dbReference>
<dbReference type="GO" id="GO:0009098">
    <property type="term" value="P:L-leucine biosynthetic process"/>
    <property type="evidence" value="ECO:0007669"/>
    <property type="project" value="TreeGrafter"/>
</dbReference>
<keyword evidence="1" id="KW-0464">Manganese</keyword>
<dbReference type="EMBL" id="CP026538">
    <property type="protein sequence ID" value="QAZ67386.1"/>
    <property type="molecule type" value="Genomic_DNA"/>
</dbReference>
<dbReference type="KEGG" id="dcb:C3Y92_09180"/>
<evidence type="ECO:0000313" key="4">
    <source>
        <dbReference type="Proteomes" id="UP000293296"/>
    </source>
</evidence>
<keyword evidence="4" id="KW-1185">Reference proteome</keyword>
<dbReference type="GO" id="GO:0003852">
    <property type="term" value="F:2-isopropylmalate synthase activity"/>
    <property type="evidence" value="ECO:0007669"/>
    <property type="project" value="TreeGrafter"/>
</dbReference>
<dbReference type="InterPro" id="IPR013785">
    <property type="entry name" value="Aldolase_TIM"/>
</dbReference>
<feature type="domain" description="Pyruvate carboxyltransferase" evidence="2">
    <location>
        <begin position="4"/>
        <end position="253"/>
    </location>
</feature>
<dbReference type="Gene3D" id="3.20.20.70">
    <property type="entry name" value="Aldolase class I"/>
    <property type="match status" value="1"/>
</dbReference>
<dbReference type="OrthoDB" id="9803573at2"/>
<dbReference type="PANTHER" id="PTHR10277:SF9">
    <property type="entry name" value="2-ISOPROPYLMALATE SYNTHASE 1, CHLOROPLASTIC-RELATED"/>
    <property type="match status" value="1"/>
</dbReference>
<dbReference type="PANTHER" id="PTHR10277">
    <property type="entry name" value="HOMOCITRATE SYNTHASE-RELATED"/>
    <property type="match status" value="1"/>
</dbReference>
<dbReference type="SUPFAM" id="SSF51569">
    <property type="entry name" value="Aldolase"/>
    <property type="match status" value="1"/>
</dbReference>
<reference evidence="3 4" key="1">
    <citation type="submission" date="2018-02" db="EMBL/GenBank/DDBJ databases">
        <title>Genome sequence of Desulfovibrio carbinolicus DSM 3852.</title>
        <authorList>
            <person name="Wilbanks E."/>
            <person name="Skennerton C.T."/>
            <person name="Orphan V.J."/>
        </authorList>
    </citation>
    <scope>NUCLEOTIDE SEQUENCE [LARGE SCALE GENOMIC DNA]</scope>
    <source>
        <strain evidence="3 4">DSM 3852</strain>
    </source>
</reference>